<dbReference type="PANTHER" id="PTHR43685">
    <property type="entry name" value="GLYCOSYLTRANSFERASE"/>
    <property type="match status" value="1"/>
</dbReference>
<dbReference type="PANTHER" id="PTHR43685:SF2">
    <property type="entry name" value="GLYCOSYLTRANSFERASE 2-LIKE DOMAIN-CONTAINING PROTEIN"/>
    <property type="match status" value="1"/>
</dbReference>
<keyword evidence="3" id="KW-1185">Reference proteome</keyword>
<protein>
    <recommendedName>
        <fullName evidence="1">Glycosyltransferase 2-like domain-containing protein</fullName>
    </recommendedName>
</protein>
<reference evidence="2" key="2">
    <citation type="submission" date="2020-02" db="EMBL/GenBank/DDBJ databases">
        <authorList>
            <person name="Matsumoto Y."/>
            <person name="Motooka D."/>
            <person name="Nakamura S."/>
        </authorList>
    </citation>
    <scope>NUCLEOTIDE SEQUENCE</scope>
    <source>
        <strain evidence="2">JCM 13671</strain>
    </source>
</reference>
<name>A0A7I7XZU8_9MYCO</name>
<dbReference type="CDD" id="cd00761">
    <property type="entry name" value="Glyco_tranf_GTA_type"/>
    <property type="match status" value="1"/>
</dbReference>
<dbReference type="Gene3D" id="3.90.550.10">
    <property type="entry name" value="Spore Coat Polysaccharide Biosynthesis Protein SpsA, Chain A"/>
    <property type="match status" value="1"/>
</dbReference>
<dbReference type="SUPFAM" id="SSF53448">
    <property type="entry name" value="Nucleotide-diphospho-sugar transferases"/>
    <property type="match status" value="1"/>
</dbReference>
<proteinExistence type="predicted"/>
<dbReference type="EMBL" id="AP022612">
    <property type="protein sequence ID" value="BBZ34888.1"/>
    <property type="molecule type" value="Genomic_DNA"/>
</dbReference>
<organism evidence="2 3">
    <name type="scientific">Mycolicibacterium confluentis</name>
    <dbReference type="NCBI Taxonomy" id="28047"/>
    <lineage>
        <taxon>Bacteria</taxon>
        <taxon>Bacillati</taxon>
        <taxon>Actinomycetota</taxon>
        <taxon>Actinomycetes</taxon>
        <taxon>Mycobacteriales</taxon>
        <taxon>Mycobacteriaceae</taxon>
        <taxon>Mycolicibacterium</taxon>
    </lineage>
</organism>
<dbReference type="InterPro" id="IPR001173">
    <property type="entry name" value="Glyco_trans_2-like"/>
</dbReference>
<dbReference type="Pfam" id="PF00535">
    <property type="entry name" value="Glycos_transf_2"/>
    <property type="match status" value="1"/>
</dbReference>
<gene>
    <name evidence="2" type="ORF">MCNF_34930</name>
</gene>
<feature type="domain" description="Glycosyltransferase 2-like" evidence="1">
    <location>
        <begin position="43"/>
        <end position="143"/>
    </location>
</feature>
<evidence type="ECO:0000313" key="3">
    <source>
        <dbReference type="Proteomes" id="UP000466931"/>
    </source>
</evidence>
<evidence type="ECO:0000259" key="1">
    <source>
        <dbReference type="Pfam" id="PF00535"/>
    </source>
</evidence>
<reference evidence="2" key="1">
    <citation type="journal article" date="2019" name="Emerg. Microbes Infect.">
        <title>Comprehensive subspecies identification of 175 nontuberculous mycobacteria species based on 7547 genomic profiles.</title>
        <authorList>
            <person name="Matsumoto Y."/>
            <person name="Kinjo T."/>
            <person name="Motooka D."/>
            <person name="Nabeya D."/>
            <person name="Jung N."/>
            <person name="Uechi K."/>
            <person name="Horii T."/>
            <person name="Iida T."/>
            <person name="Fujita J."/>
            <person name="Nakamura S."/>
        </authorList>
    </citation>
    <scope>NUCLEOTIDE SEQUENCE [LARGE SCALE GENOMIC DNA]</scope>
    <source>
        <strain evidence="2">JCM 13671</strain>
    </source>
</reference>
<dbReference type="Proteomes" id="UP000466931">
    <property type="component" value="Chromosome"/>
</dbReference>
<accession>A0A7I7XZU8</accession>
<dbReference type="InterPro" id="IPR050834">
    <property type="entry name" value="Glycosyltransf_2"/>
</dbReference>
<evidence type="ECO:0000313" key="2">
    <source>
        <dbReference type="EMBL" id="BBZ34888.1"/>
    </source>
</evidence>
<dbReference type="InterPro" id="IPR029044">
    <property type="entry name" value="Nucleotide-diphossugar_trans"/>
</dbReference>
<sequence>MYETRNRIVGRAATQRNRVFQDSEVRRLRQELGGRRVVAEILVVIPTYRRPEGVKRAVASALAQTRDDLAVIVVDDGGGLPGDLPVDPRLHAVSLRRNTATLGLVRNVAIHLAESEYIAFLDDDNVWTPDHLNAALCALEADPGLGGVYTTLRRLKPDGSELDVLGLPFDRKLLRWHPYIDANSIVVRRSANIDFSVVPRNRNTLPKEDWEYVWRTSRRSRLSHVPAVTVLYAVNPDSYYTPWELAAEPPGGTS</sequence>
<dbReference type="AlphaFoldDB" id="A0A7I7XZU8"/>